<dbReference type="AlphaFoldDB" id="A0A7C0Y2Q4"/>
<dbReference type="EMBL" id="DRBS01000225">
    <property type="protein sequence ID" value="HDD44367.1"/>
    <property type="molecule type" value="Genomic_DNA"/>
</dbReference>
<gene>
    <name evidence="1" type="ORF">ENG63_05865</name>
</gene>
<organism evidence="1">
    <name type="scientific">Desulfofervidus auxilii</name>
    <dbReference type="NCBI Taxonomy" id="1621989"/>
    <lineage>
        <taxon>Bacteria</taxon>
        <taxon>Pseudomonadati</taxon>
        <taxon>Thermodesulfobacteriota</taxon>
        <taxon>Candidatus Desulfofervidia</taxon>
        <taxon>Candidatus Desulfofervidales</taxon>
        <taxon>Candidatus Desulfofervidaceae</taxon>
        <taxon>Candidatus Desulfofervidus</taxon>
    </lineage>
</organism>
<proteinExistence type="predicted"/>
<protein>
    <submittedName>
        <fullName evidence="1">Uncharacterized protein</fullName>
    </submittedName>
</protein>
<dbReference type="Proteomes" id="UP000886289">
    <property type="component" value="Unassembled WGS sequence"/>
</dbReference>
<comment type="caution">
    <text evidence="1">The sequence shown here is derived from an EMBL/GenBank/DDBJ whole genome shotgun (WGS) entry which is preliminary data.</text>
</comment>
<reference evidence="1" key="1">
    <citation type="journal article" date="2020" name="mSystems">
        <title>Genome- and Community-Level Interaction Insights into Carbon Utilization and Element Cycling Functions of Hydrothermarchaeota in Hydrothermal Sediment.</title>
        <authorList>
            <person name="Zhou Z."/>
            <person name="Liu Y."/>
            <person name="Xu W."/>
            <person name="Pan J."/>
            <person name="Luo Z.H."/>
            <person name="Li M."/>
        </authorList>
    </citation>
    <scope>NUCLEOTIDE SEQUENCE [LARGE SCALE GENOMIC DNA]</scope>
    <source>
        <strain evidence="1">HyVt-233</strain>
    </source>
</reference>
<accession>A0A7C0Y2Q4</accession>
<evidence type="ECO:0000313" key="1">
    <source>
        <dbReference type="EMBL" id="HDD44367.1"/>
    </source>
</evidence>
<sequence length="112" mass="13101">MEKDSLCLHHTLYNSIFIRLIEELGFKIKLLLINTLWWRRWGMAKKTAKKVVKEFIESLNISSNPSIYTDLKIDEELDAIRQKEVDLVICDVLVSDISRTMLYENNGIRSVS</sequence>
<name>A0A7C0Y2Q4_DESA2</name>
<feature type="non-terminal residue" evidence="1">
    <location>
        <position position="112"/>
    </location>
</feature>